<accession>A0ABU9B606</accession>
<dbReference type="RefSeq" id="WP_341372380.1">
    <property type="nucleotide sequence ID" value="NZ_JBBUTF010000002.1"/>
</dbReference>
<protein>
    <submittedName>
        <fullName evidence="2">Uncharacterized protein</fullName>
    </submittedName>
</protein>
<feature type="compositionally biased region" description="Acidic residues" evidence="1">
    <location>
        <begin position="152"/>
        <end position="162"/>
    </location>
</feature>
<comment type="caution">
    <text evidence="2">The sequence shown here is derived from an EMBL/GenBank/DDBJ whole genome shotgun (WGS) entry which is preliminary data.</text>
</comment>
<feature type="region of interest" description="Disordered" evidence="1">
    <location>
        <begin position="98"/>
        <end position="174"/>
    </location>
</feature>
<dbReference type="Proteomes" id="UP001368500">
    <property type="component" value="Unassembled WGS sequence"/>
</dbReference>
<gene>
    <name evidence="2" type="ORF">AACH11_01285</name>
</gene>
<proteinExistence type="predicted"/>
<reference evidence="2 3" key="1">
    <citation type="submission" date="2024-04" db="EMBL/GenBank/DDBJ databases">
        <title>Novel species of the genus Ideonella isolated from streams.</title>
        <authorList>
            <person name="Lu H."/>
        </authorList>
    </citation>
    <scope>NUCLEOTIDE SEQUENCE [LARGE SCALE GENOMIC DNA]</scope>
    <source>
        <strain evidence="2 3">BYS139W</strain>
    </source>
</reference>
<name>A0ABU9B606_9BURK</name>
<sequence>MSVRPRPAPSSAAASVRVLPWLLPLLLGLGGCDQVGTQLGIQTPGLNAAKREADAKATGAACRHAGRAIEDCYSLNPRLDRAAIYTGWREMNEYMTENKIEPISPVVPPPPPEPTEEEKAAAAEEKASAARAAKAAEAKARKEAARKKAEAEENGEDEEDTESAPAKSGGKAAH</sequence>
<keyword evidence="3" id="KW-1185">Reference proteome</keyword>
<dbReference type="PROSITE" id="PS51257">
    <property type="entry name" value="PROKAR_LIPOPROTEIN"/>
    <property type="match status" value="1"/>
</dbReference>
<dbReference type="EMBL" id="JBBUTF010000002">
    <property type="protein sequence ID" value="MEK8024599.1"/>
    <property type="molecule type" value="Genomic_DNA"/>
</dbReference>
<organism evidence="2 3">
    <name type="scientific">Pseudaquabacterium rugosum</name>
    <dbReference type="NCBI Taxonomy" id="2984194"/>
    <lineage>
        <taxon>Bacteria</taxon>
        <taxon>Pseudomonadati</taxon>
        <taxon>Pseudomonadota</taxon>
        <taxon>Betaproteobacteria</taxon>
        <taxon>Burkholderiales</taxon>
        <taxon>Sphaerotilaceae</taxon>
        <taxon>Pseudaquabacterium</taxon>
    </lineage>
</organism>
<evidence type="ECO:0000313" key="2">
    <source>
        <dbReference type="EMBL" id="MEK8024599.1"/>
    </source>
</evidence>
<evidence type="ECO:0000313" key="3">
    <source>
        <dbReference type="Proteomes" id="UP001368500"/>
    </source>
</evidence>
<feature type="compositionally biased region" description="Basic and acidic residues" evidence="1">
    <location>
        <begin position="117"/>
        <end position="151"/>
    </location>
</feature>
<evidence type="ECO:0000256" key="1">
    <source>
        <dbReference type="SAM" id="MobiDB-lite"/>
    </source>
</evidence>